<evidence type="ECO:0000256" key="5">
    <source>
        <dbReference type="SAM" id="Phobius"/>
    </source>
</evidence>
<organism evidence="7 8">
    <name type="scientific">Pseudohalioglobus lutimaris</name>
    <dbReference type="NCBI Taxonomy" id="1737061"/>
    <lineage>
        <taxon>Bacteria</taxon>
        <taxon>Pseudomonadati</taxon>
        <taxon>Pseudomonadota</taxon>
        <taxon>Gammaproteobacteria</taxon>
        <taxon>Cellvibrionales</taxon>
        <taxon>Halieaceae</taxon>
        <taxon>Pseudohalioglobus</taxon>
    </lineage>
</organism>
<dbReference type="OrthoDB" id="9810556at2"/>
<reference evidence="7 8" key="1">
    <citation type="submission" date="2018-01" db="EMBL/GenBank/DDBJ databases">
        <title>The draft genome sequence of Halioglobus lutimaris HF004.</title>
        <authorList>
            <person name="Du Z.-J."/>
            <person name="Shi M.-J."/>
        </authorList>
    </citation>
    <scope>NUCLEOTIDE SEQUENCE [LARGE SCALE GENOMIC DNA]</scope>
    <source>
        <strain evidence="7 8">HF004</strain>
    </source>
</reference>
<feature type="transmembrane region" description="Helical" evidence="5">
    <location>
        <begin position="100"/>
        <end position="118"/>
    </location>
</feature>
<feature type="transmembrane region" description="Helical" evidence="5">
    <location>
        <begin position="68"/>
        <end position="88"/>
    </location>
</feature>
<dbReference type="Pfam" id="PF00892">
    <property type="entry name" value="EamA"/>
    <property type="match status" value="2"/>
</dbReference>
<protein>
    <submittedName>
        <fullName evidence="7">EamA family transporter</fullName>
    </submittedName>
</protein>
<sequence length="293" mass="31883">MQNPLPRHWMMLAYLSIFWGLAFFLIAVALRGFPPLTIVWLRLAVGAAALYLLMRWQGGRLPDEWRWWLRFLLLSLCGNLLPFTLITWSETRISSGQAGLLMALMPLSTALLAHFYVVHEQLTRRRLLGIGTGFVGVTILVGPEVLREVGGAQLLAQLAVLVATFSYAVNSVYTKRLPAINTLVVATGSLIAGTVVLLPVVLLMDRPWQLAPTADAWVAAIALGIFATGLATWVYFKVVSDCGPGFLAIINYLIPAIAFAAGIVFLGEAAQAHQFLGLLVIFAGIALSQSRKA</sequence>
<evidence type="ECO:0000256" key="2">
    <source>
        <dbReference type="ARBA" id="ARBA00022692"/>
    </source>
</evidence>
<dbReference type="PANTHER" id="PTHR32322">
    <property type="entry name" value="INNER MEMBRANE TRANSPORTER"/>
    <property type="match status" value="1"/>
</dbReference>
<comment type="subcellular location">
    <subcellularLocation>
        <location evidence="1">Membrane</location>
        <topology evidence="1">Multi-pass membrane protein</topology>
    </subcellularLocation>
</comment>
<evidence type="ECO:0000256" key="3">
    <source>
        <dbReference type="ARBA" id="ARBA00022989"/>
    </source>
</evidence>
<proteinExistence type="predicted"/>
<gene>
    <name evidence="7" type="ORF">C0039_06330</name>
</gene>
<dbReference type="AlphaFoldDB" id="A0A2N5X565"/>
<accession>A0A2N5X565</accession>
<feature type="transmembrane region" description="Helical" evidence="5">
    <location>
        <begin position="216"/>
        <end position="236"/>
    </location>
</feature>
<evidence type="ECO:0000256" key="4">
    <source>
        <dbReference type="ARBA" id="ARBA00023136"/>
    </source>
</evidence>
<dbReference type="RefSeq" id="WP_101517599.1">
    <property type="nucleotide sequence ID" value="NZ_PKUS01000005.1"/>
</dbReference>
<dbReference type="Proteomes" id="UP000235005">
    <property type="component" value="Unassembled WGS sequence"/>
</dbReference>
<dbReference type="PANTHER" id="PTHR32322:SF9">
    <property type="entry name" value="AMINO-ACID METABOLITE EFFLUX PUMP-RELATED"/>
    <property type="match status" value="1"/>
</dbReference>
<keyword evidence="2 5" id="KW-0812">Transmembrane</keyword>
<name>A0A2N5X565_9GAMM</name>
<dbReference type="InterPro" id="IPR000620">
    <property type="entry name" value="EamA_dom"/>
</dbReference>
<dbReference type="EMBL" id="PKUS01000005">
    <property type="protein sequence ID" value="PLW69623.1"/>
    <property type="molecule type" value="Genomic_DNA"/>
</dbReference>
<feature type="domain" description="EamA" evidence="6">
    <location>
        <begin position="11"/>
        <end position="141"/>
    </location>
</feature>
<feature type="transmembrane region" description="Helical" evidence="5">
    <location>
        <begin position="248"/>
        <end position="266"/>
    </location>
</feature>
<dbReference type="InterPro" id="IPR037185">
    <property type="entry name" value="EmrE-like"/>
</dbReference>
<feature type="transmembrane region" description="Helical" evidence="5">
    <location>
        <begin position="152"/>
        <end position="170"/>
    </location>
</feature>
<dbReference type="SUPFAM" id="SSF103481">
    <property type="entry name" value="Multidrug resistance efflux transporter EmrE"/>
    <property type="match status" value="2"/>
</dbReference>
<feature type="transmembrane region" description="Helical" evidence="5">
    <location>
        <begin position="12"/>
        <end position="33"/>
    </location>
</feature>
<feature type="transmembrane region" description="Helical" evidence="5">
    <location>
        <begin position="272"/>
        <end position="288"/>
    </location>
</feature>
<keyword evidence="3 5" id="KW-1133">Transmembrane helix</keyword>
<feature type="transmembrane region" description="Helical" evidence="5">
    <location>
        <begin position="182"/>
        <end position="204"/>
    </location>
</feature>
<evidence type="ECO:0000313" key="8">
    <source>
        <dbReference type="Proteomes" id="UP000235005"/>
    </source>
</evidence>
<dbReference type="GO" id="GO:0016020">
    <property type="term" value="C:membrane"/>
    <property type="evidence" value="ECO:0007669"/>
    <property type="project" value="UniProtKB-SubCell"/>
</dbReference>
<feature type="transmembrane region" description="Helical" evidence="5">
    <location>
        <begin position="127"/>
        <end position="146"/>
    </location>
</feature>
<evidence type="ECO:0000313" key="7">
    <source>
        <dbReference type="EMBL" id="PLW69623.1"/>
    </source>
</evidence>
<feature type="domain" description="EamA" evidence="6">
    <location>
        <begin position="156"/>
        <end position="287"/>
    </location>
</feature>
<evidence type="ECO:0000256" key="1">
    <source>
        <dbReference type="ARBA" id="ARBA00004141"/>
    </source>
</evidence>
<dbReference type="InterPro" id="IPR050638">
    <property type="entry name" value="AA-Vitamin_Transporters"/>
</dbReference>
<keyword evidence="8" id="KW-1185">Reference proteome</keyword>
<feature type="transmembrane region" description="Helical" evidence="5">
    <location>
        <begin position="39"/>
        <end position="56"/>
    </location>
</feature>
<evidence type="ECO:0000259" key="6">
    <source>
        <dbReference type="Pfam" id="PF00892"/>
    </source>
</evidence>
<keyword evidence="4 5" id="KW-0472">Membrane</keyword>
<comment type="caution">
    <text evidence="7">The sequence shown here is derived from an EMBL/GenBank/DDBJ whole genome shotgun (WGS) entry which is preliminary data.</text>
</comment>